<proteinExistence type="predicted"/>
<accession>A0AAD7J8F2</accession>
<evidence type="ECO:0000256" key="1">
    <source>
        <dbReference type="SAM" id="Phobius"/>
    </source>
</evidence>
<gene>
    <name evidence="2" type="ORF">DFH07DRAFT_958877</name>
</gene>
<dbReference type="Proteomes" id="UP001215280">
    <property type="component" value="Unassembled WGS sequence"/>
</dbReference>
<keyword evidence="1" id="KW-0472">Membrane</keyword>
<dbReference type="EMBL" id="JARJLG010000060">
    <property type="protein sequence ID" value="KAJ7756746.1"/>
    <property type="molecule type" value="Genomic_DNA"/>
</dbReference>
<organism evidence="2 3">
    <name type="scientific">Mycena maculata</name>
    <dbReference type="NCBI Taxonomy" id="230809"/>
    <lineage>
        <taxon>Eukaryota</taxon>
        <taxon>Fungi</taxon>
        <taxon>Dikarya</taxon>
        <taxon>Basidiomycota</taxon>
        <taxon>Agaricomycotina</taxon>
        <taxon>Agaricomycetes</taxon>
        <taxon>Agaricomycetidae</taxon>
        <taxon>Agaricales</taxon>
        <taxon>Marasmiineae</taxon>
        <taxon>Mycenaceae</taxon>
        <taxon>Mycena</taxon>
    </lineage>
</organism>
<dbReference type="Pfam" id="PF08592">
    <property type="entry name" value="Anthrone_oxy"/>
    <property type="match status" value="1"/>
</dbReference>
<feature type="transmembrane region" description="Helical" evidence="1">
    <location>
        <begin position="118"/>
        <end position="139"/>
    </location>
</feature>
<evidence type="ECO:0000313" key="2">
    <source>
        <dbReference type="EMBL" id="KAJ7756746.1"/>
    </source>
</evidence>
<reference evidence="2" key="1">
    <citation type="submission" date="2023-03" db="EMBL/GenBank/DDBJ databases">
        <title>Massive genome expansion in bonnet fungi (Mycena s.s.) driven by repeated elements and novel gene families across ecological guilds.</title>
        <authorList>
            <consortium name="Lawrence Berkeley National Laboratory"/>
            <person name="Harder C.B."/>
            <person name="Miyauchi S."/>
            <person name="Viragh M."/>
            <person name="Kuo A."/>
            <person name="Thoen E."/>
            <person name="Andreopoulos B."/>
            <person name="Lu D."/>
            <person name="Skrede I."/>
            <person name="Drula E."/>
            <person name="Henrissat B."/>
            <person name="Morin E."/>
            <person name="Kohler A."/>
            <person name="Barry K."/>
            <person name="LaButti K."/>
            <person name="Morin E."/>
            <person name="Salamov A."/>
            <person name="Lipzen A."/>
            <person name="Mereny Z."/>
            <person name="Hegedus B."/>
            <person name="Baldrian P."/>
            <person name="Stursova M."/>
            <person name="Weitz H."/>
            <person name="Taylor A."/>
            <person name="Grigoriev I.V."/>
            <person name="Nagy L.G."/>
            <person name="Martin F."/>
            <person name="Kauserud H."/>
        </authorList>
    </citation>
    <scope>NUCLEOTIDE SEQUENCE</scope>
    <source>
        <strain evidence="2">CBHHK188m</strain>
    </source>
</reference>
<name>A0AAD7J8F2_9AGAR</name>
<dbReference type="AlphaFoldDB" id="A0AAD7J8F2"/>
<sequence>MPATARGATNLPTVDRLVLWEYQYNVAKVHMAGTSALSSASLTVAAYFALRPALYNILVAGALAAFTNVAWSILFLVPINKDFLARIRASRLKPLDPAEDTHVLGQLDRWRAMHCPHIVLGLIAWLSATTALLASDPIVQL</sequence>
<evidence type="ECO:0008006" key="4">
    <source>
        <dbReference type="Google" id="ProtNLM"/>
    </source>
</evidence>
<keyword evidence="3" id="KW-1185">Reference proteome</keyword>
<feature type="transmembrane region" description="Helical" evidence="1">
    <location>
        <begin position="57"/>
        <end position="79"/>
    </location>
</feature>
<protein>
    <recommendedName>
        <fullName evidence="4">DUF1772-domain-containing protein</fullName>
    </recommendedName>
</protein>
<keyword evidence="1" id="KW-1133">Transmembrane helix</keyword>
<comment type="caution">
    <text evidence="2">The sequence shown here is derived from an EMBL/GenBank/DDBJ whole genome shotgun (WGS) entry which is preliminary data.</text>
</comment>
<keyword evidence="1" id="KW-0812">Transmembrane</keyword>
<evidence type="ECO:0000313" key="3">
    <source>
        <dbReference type="Proteomes" id="UP001215280"/>
    </source>
</evidence>
<dbReference type="InterPro" id="IPR013901">
    <property type="entry name" value="Anthrone_oxy"/>
</dbReference>